<evidence type="ECO:0000256" key="6">
    <source>
        <dbReference type="ARBA" id="ARBA00022801"/>
    </source>
</evidence>
<dbReference type="Pfam" id="PF00443">
    <property type="entry name" value="UCH"/>
    <property type="match status" value="1"/>
</dbReference>
<feature type="compositionally biased region" description="Low complexity" evidence="8">
    <location>
        <begin position="1559"/>
        <end position="1577"/>
    </location>
</feature>
<comment type="similarity">
    <text evidence="2">Belongs to the peptidase C19 family.</text>
</comment>
<dbReference type="Gene3D" id="3.90.70.10">
    <property type="entry name" value="Cysteine proteinases"/>
    <property type="match status" value="2"/>
</dbReference>
<feature type="region of interest" description="Disordered" evidence="8">
    <location>
        <begin position="1"/>
        <end position="37"/>
    </location>
</feature>
<dbReference type="PROSITE" id="PS00972">
    <property type="entry name" value="USP_1"/>
    <property type="match status" value="1"/>
</dbReference>
<feature type="compositionally biased region" description="Polar residues" evidence="8">
    <location>
        <begin position="78"/>
        <end position="90"/>
    </location>
</feature>
<dbReference type="InterPro" id="IPR006615">
    <property type="entry name" value="Pept_C19_DUSP"/>
</dbReference>
<dbReference type="GO" id="GO:0016579">
    <property type="term" value="P:protein deubiquitination"/>
    <property type="evidence" value="ECO:0007669"/>
    <property type="project" value="InterPro"/>
</dbReference>
<comment type="caution">
    <text evidence="11">The sequence shown here is derived from an EMBL/GenBank/DDBJ whole genome shotgun (WGS) entry which is preliminary data.</text>
</comment>
<dbReference type="Pfam" id="PF06337">
    <property type="entry name" value="DUSP"/>
    <property type="match status" value="1"/>
</dbReference>
<feature type="compositionally biased region" description="Low complexity" evidence="8">
    <location>
        <begin position="64"/>
        <end position="75"/>
    </location>
</feature>
<feature type="compositionally biased region" description="Acidic residues" evidence="8">
    <location>
        <begin position="1217"/>
        <end position="1227"/>
    </location>
</feature>
<dbReference type="PANTHER" id="PTHR21646">
    <property type="entry name" value="UBIQUITIN CARBOXYL-TERMINAL HYDROLASE"/>
    <property type="match status" value="1"/>
</dbReference>
<evidence type="ECO:0000256" key="7">
    <source>
        <dbReference type="ARBA" id="ARBA00022807"/>
    </source>
</evidence>
<dbReference type="PROSITE" id="PS51283">
    <property type="entry name" value="DUSP"/>
    <property type="match status" value="1"/>
</dbReference>
<dbReference type="InterPro" id="IPR035927">
    <property type="entry name" value="DUSP-like_sf"/>
</dbReference>
<comment type="catalytic activity">
    <reaction evidence="1">
        <text>Thiol-dependent hydrolysis of ester, thioester, amide, peptide and isopeptide bonds formed by the C-terminal Gly of ubiquitin (a 76-residue protein attached to proteins as an intracellular targeting signal).</text>
        <dbReference type="EC" id="3.4.19.12"/>
    </reaction>
</comment>
<dbReference type="InterPro" id="IPR001394">
    <property type="entry name" value="Peptidase_C19_UCH"/>
</dbReference>
<evidence type="ECO:0000256" key="1">
    <source>
        <dbReference type="ARBA" id="ARBA00000707"/>
    </source>
</evidence>
<dbReference type="SUPFAM" id="SSF143791">
    <property type="entry name" value="DUSP-like"/>
    <property type="match status" value="1"/>
</dbReference>
<feature type="compositionally biased region" description="Polar residues" evidence="8">
    <location>
        <begin position="7"/>
        <end position="17"/>
    </location>
</feature>
<feature type="compositionally biased region" description="Gly residues" evidence="8">
    <location>
        <begin position="1578"/>
        <end position="1587"/>
    </location>
</feature>
<feature type="region of interest" description="Disordered" evidence="8">
    <location>
        <begin position="1162"/>
        <end position="1290"/>
    </location>
</feature>
<feature type="compositionally biased region" description="Polar residues" evidence="8">
    <location>
        <begin position="1059"/>
        <end position="1076"/>
    </location>
</feature>
<feature type="compositionally biased region" description="Low complexity" evidence="8">
    <location>
        <begin position="1274"/>
        <end position="1289"/>
    </location>
</feature>
<dbReference type="InterPro" id="IPR038765">
    <property type="entry name" value="Papain-like_cys_pep_sf"/>
</dbReference>
<dbReference type="EMBL" id="JAWDJX010000001">
    <property type="protein sequence ID" value="KAK3058720.1"/>
    <property type="molecule type" value="Genomic_DNA"/>
</dbReference>
<feature type="domain" description="USP" evidence="9">
    <location>
        <begin position="661"/>
        <end position="1513"/>
    </location>
</feature>
<evidence type="ECO:0000256" key="3">
    <source>
        <dbReference type="ARBA" id="ARBA00012759"/>
    </source>
</evidence>
<gene>
    <name evidence="11" type="ORF">LTR09_000285</name>
</gene>
<name>A0AAJ0GJB8_9PEZI</name>
<dbReference type="GO" id="GO:0004843">
    <property type="term" value="F:cysteine-type deubiquitinase activity"/>
    <property type="evidence" value="ECO:0007669"/>
    <property type="project" value="UniProtKB-EC"/>
</dbReference>
<dbReference type="GO" id="GO:0006508">
    <property type="term" value="P:proteolysis"/>
    <property type="evidence" value="ECO:0007669"/>
    <property type="project" value="UniProtKB-KW"/>
</dbReference>
<feature type="compositionally biased region" description="Basic and acidic residues" evidence="8">
    <location>
        <begin position="1100"/>
        <end position="1111"/>
    </location>
</feature>
<feature type="domain" description="DUSP" evidence="10">
    <location>
        <begin position="292"/>
        <end position="417"/>
    </location>
</feature>
<feature type="compositionally biased region" description="Polar residues" evidence="8">
    <location>
        <begin position="24"/>
        <end position="36"/>
    </location>
</feature>
<evidence type="ECO:0000259" key="9">
    <source>
        <dbReference type="PROSITE" id="PS50235"/>
    </source>
</evidence>
<feature type="region of interest" description="Disordered" evidence="8">
    <location>
        <begin position="59"/>
        <end position="90"/>
    </location>
</feature>
<dbReference type="InterPro" id="IPR028889">
    <property type="entry name" value="USP"/>
</dbReference>
<evidence type="ECO:0000256" key="2">
    <source>
        <dbReference type="ARBA" id="ARBA00009085"/>
    </source>
</evidence>
<evidence type="ECO:0000256" key="8">
    <source>
        <dbReference type="SAM" id="MobiDB-lite"/>
    </source>
</evidence>
<feature type="region of interest" description="Disordered" evidence="8">
    <location>
        <begin position="125"/>
        <end position="285"/>
    </location>
</feature>
<feature type="region of interest" description="Disordered" evidence="8">
    <location>
        <begin position="1036"/>
        <end position="1111"/>
    </location>
</feature>
<sequence length="1767" mass="191853">MWPFVTGTETDNTSVSSRALPHQAESTETAEITASSQKKRKLGLFNSAAVVNNADSYDNASYTPSSSSPLHPALSDVPSPNSSETTRQTSPPQLRFLPAHLHEEAGLSTEGSSPSGAFAEIAIDSGSSGEMSGSENGTGGERKVVSPGRRVLGGGRSASPAKRSADDMMEVDKRVPGSFANDGAGAGTGSTDYDEAMGGMTPANQGQETQELPSEVPETQQSTDEIPETQQTSSEVPETQQTDETSFATSAQATKSSATSFASQSDAPPPYSALDQSPLKINSTSSTDYSTAEIDKQVASVTQLNLKALEEGQKGVVVSSKWLARVVSRSTPGLKNNEFSKESREGPVGQVDNSDLLPDDAFDEPILKDIEGRPFIPLKPGLSMTQDFEVLNNDAWGVVVSAYGTTVGQKQIERYVRNTADDKNSNLQYELYPPIFTIRKVPQPKQDDEEERPAASTAPALALRLRSEQLGRGQMSPDDAVKMVSSRQEKFQKFLIRSKEAAGIPRSTKVRIFRALNPSNVMVDAQPEDVSAPPTYDTSLATDEKLVVTTEDFNKMQIGKDLETVDAKDETNNSNYNGSSNLETWVLTQSATLIFEEQIGGPAGGEFMSNRKPFINLKALEKATGSKPASAANSRGTSPAPGAGMVTRGRARRDGRTRGTAGLNNLGNTCYMNSALQCIRSCEELAVYFLSGSYKKDINSGNPLGHGGTMAKQYANLLTQMYSDSTTGSVSPANFKKTLGNIAPMFSGYGQQDSQEFLSFLVDALHEDLNRILKKPYNENPDSTDETVKDPQKIIELGEIYRSNHHARNDSMAMDLFSGFYKNTMECPNCDKISITFDPYSLLTVQLPNEGSFQHPVTFVPLRSRPVNHAIDCDKGWTIKMVKEYIASKHSGVDVNTLWMVEVYNHKLYKVFENLTTLAEASIQPNDYLFVYELEAVATNNPSPPDKKSIYTSSIYSSSTSSDKITSMDDGKADCFAVPIFFRQKGKFGNSMEIIFHPMYITVTREEAQDYDIILKKTLIAASRLTSRPILAEHKDDMGSVSGTDEDMEGNDVAPAQNGIATVNGENGRVTDTSGSEDGYVRVSVASDGKEQANGVSSTKDVEEKEKERDVPAGFMEPDYYISKALSEHLFRLSYGASADANLHCTGMSSIKDGTVREMKIRVKKSSRRGSVQTTSSEGSATSSGTGADTNVDAEGSDPEDFDKADIVLGGSADGSNDNEDDDELPDDPLNLQSGAMSRKDFRQGKKGKGKGKNKGRRGKKTYSKKDKKKFGRQNNGGSSLLNGGNQNLQDDEDNPFYIKLGECIVLDWNPEAFEVVFGGNPRDAEDQRGHFISKHDGKGLPTFPDAEVDAKKLRHETRKKHGITLDECFRETGKREVLSEDNAWYCNRCKELRRATKTLEIWTMPDILVVHLKRFGGNRSFRDKIDTLVDYPLEGLDMTKRVGLKEDGKEYVYDLFAVDNHYGGLGGGHYTAYAKNIFDGVWYDYNDSNCSRVSPERAQTSAAAYLLFYRRRSDKPLGPAALQELVNEFRNPSADAAADDAEESDSGEGRLGGPNGFSRGPSSAGTGAGAGSLRSGGASGGAGAQGRAGSRLLTMEEQRKGGIGMLDGKVAFGPQRPEETWSFEPIKDHQNEGGDVSGTLMQSVEDVSGGGFEPADDADSDDGNASTTALMDNDPESPYQQFEDMGEAIPNWDQSGGQTTPVDELMTPSPYLDDHDLYSTSRGNQDADYDTLHLEDTGMIGEYDDTPASYSDPPTPPGGYQHDKTD</sequence>
<feature type="compositionally biased region" description="Low complexity" evidence="8">
    <location>
        <begin position="1174"/>
        <end position="1190"/>
    </location>
</feature>
<evidence type="ECO:0000256" key="4">
    <source>
        <dbReference type="ARBA" id="ARBA00022670"/>
    </source>
</evidence>
<dbReference type="SUPFAM" id="SSF54001">
    <property type="entry name" value="Cysteine proteinases"/>
    <property type="match status" value="1"/>
</dbReference>
<feature type="compositionally biased region" description="Acidic residues" evidence="8">
    <location>
        <begin position="1538"/>
        <end position="1547"/>
    </location>
</feature>
<feature type="compositionally biased region" description="Polar residues" evidence="8">
    <location>
        <begin position="202"/>
        <end position="244"/>
    </location>
</feature>
<keyword evidence="5" id="KW-0833">Ubl conjugation pathway</keyword>
<keyword evidence="4" id="KW-0645">Protease</keyword>
<dbReference type="PROSITE" id="PS50235">
    <property type="entry name" value="USP_3"/>
    <property type="match status" value="1"/>
</dbReference>
<feature type="compositionally biased region" description="Basic and acidic residues" evidence="8">
    <location>
        <begin position="163"/>
        <end position="175"/>
    </location>
</feature>
<dbReference type="PROSITE" id="PS00973">
    <property type="entry name" value="USP_2"/>
    <property type="match status" value="1"/>
</dbReference>
<keyword evidence="6" id="KW-0378">Hydrolase</keyword>
<dbReference type="PANTHER" id="PTHR21646:SF24">
    <property type="entry name" value="UBIQUITIN CARBOXYL-TERMINAL HYDROLASE"/>
    <property type="match status" value="1"/>
</dbReference>
<evidence type="ECO:0000313" key="11">
    <source>
        <dbReference type="EMBL" id="KAK3058720.1"/>
    </source>
</evidence>
<evidence type="ECO:0000259" key="10">
    <source>
        <dbReference type="PROSITE" id="PS51283"/>
    </source>
</evidence>
<feature type="region of interest" description="Disordered" evidence="8">
    <location>
        <begin position="1646"/>
        <end position="1767"/>
    </location>
</feature>
<dbReference type="EC" id="3.4.19.12" evidence="3"/>
<reference evidence="11" key="1">
    <citation type="submission" date="2023-04" db="EMBL/GenBank/DDBJ databases">
        <title>Black Yeasts Isolated from many extreme environments.</title>
        <authorList>
            <person name="Coleine C."/>
            <person name="Stajich J.E."/>
            <person name="Selbmann L."/>
        </authorList>
    </citation>
    <scope>NUCLEOTIDE SEQUENCE</scope>
    <source>
        <strain evidence="11">CCFEE 5312</strain>
    </source>
</reference>
<keyword evidence="12" id="KW-1185">Reference proteome</keyword>
<feature type="compositionally biased region" description="Low complexity" evidence="8">
    <location>
        <begin position="125"/>
        <end position="135"/>
    </location>
</feature>
<feature type="compositionally biased region" description="Basic residues" evidence="8">
    <location>
        <begin position="1245"/>
        <end position="1272"/>
    </location>
</feature>
<dbReference type="InterPro" id="IPR050185">
    <property type="entry name" value="Ub_carboxyl-term_hydrolase"/>
</dbReference>
<dbReference type="Proteomes" id="UP001271007">
    <property type="component" value="Unassembled WGS sequence"/>
</dbReference>
<dbReference type="InterPro" id="IPR018200">
    <property type="entry name" value="USP_CS"/>
</dbReference>
<evidence type="ECO:0000313" key="12">
    <source>
        <dbReference type="Proteomes" id="UP001271007"/>
    </source>
</evidence>
<feature type="compositionally biased region" description="Low complexity" evidence="8">
    <location>
        <begin position="245"/>
        <end position="265"/>
    </location>
</feature>
<proteinExistence type="inferred from homology"/>
<accession>A0AAJ0GJB8</accession>
<organism evidence="11 12">
    <name type="scientific">Extremus antarcticus</name>
    <dbReference type="NCBI Taxonomy" id="702011"/>
    <lineage>
        <taxon>Eukaryota</taxon>
        <taxon>Fungi</taxon>
        <taxon>Dikarya</taxon>
        <taxon>Ascomycota</taxon>
        <taxon>Pezizomycotina</taxon>
        <taxon>Dothideomycetes</taxon>
        <taxon>Dothideomycetidae</taxon>
        <taxon>Mycosphaerellales</taxon>
        <taxon>Extremaceae</taxon>
        <taxon>Extremus</taxon>
    </lineage>
</organism>
<keyword evidence="7" id="KW-0788">Thiol protease</keyword>
<feature type="region of interest" description="Disordered" evidence="8">
    <location>
        <begin position="333"/>
        <end position="358"/>
    </location>
</feature>
<evidence type="ECO:0000256" key="5">
    <source>
        <dbReference type="ARBA" id="ARBA00022786"/>
    </source>
</evidence>
<dbReference type="CDD" id="cd02674">
    <property type="entry name" value="Peptidase_C19R"/>
    <property type="match status" value="1"/>
</dbReference>
<feature type="region of interest" description="Disordered" evidence="8">
    <location>
        <begin position="625"/>
        <end position="662"/>
    </location>
</feature>
<protein>
    <recommendedName>
        <fullName evidence="3">ubiquitinyl hydrolase 1</fullName>
        <ecNumber evidence="3">3.4.19.12</ecNumber>
    </recommendedName>
</protein>
<dbReference type="Gene3D" id="3.30.2230.10">
    <property type="entry name" value="DUSP-like"/>
    <property type="match status" value="1"/>
</dbReference>
<feature type="compositionally biased region" description="Polar residues" evidence="8">
    <location>
        <begin position="1693"/>
        <end position="1702"/>
    </location>
</feature>
<feature type="region of interest" description="Disordered" evidence="8">
    <location>
        <begin position="1535"/>
        <end position="1592"/>
    </location>
</feature>